<name>A0A6S7BXV4_9BURK</name>
<dbReference type="AlphaFoldDB" id="A0A6S7BXV4"/>
<sequence>MNRGRCVVFIGPTLTTAEARCVLDAEFLPPVQLGDVWRMSQEQPEAIGIVDGYFHQVPAVWHKEILYALSRGIAVYGAASMGALRAAELGAFGMVGVGTIAADYASGVIDADDEVTLLHAPVELEYQGLSEPLVNIRATLDAARREGVMSTATAEHLLSLARSLTYPNRVWQRILEAASGEEARALVAWLPAGRVNQKRNDALSMLERMRGDLAADSHPSIQASPVFFPTVLWQQFVLRETPFSEILDEFLLMDPLPPEFGNILAPDRRTGGIDDCAILSKAPQWPICCRRARIKRNAIAGRAIECYATDSDRLLSWFFAERLGWPSDLGAFLLSRGWTDPQSVLRVAAREAMFLSARTGDALDAKAPDFVGLVRPG</sequence>
<evidence type="ECO:0000313" key="3">
    <source>
        <dbReference type="Proteomes" id="UP000494365"/>
    </source>
</evidence>
<gene>
    <name evidence="2" type="ORF">LMG28614_05608</name>
</gene>
<dbReference type="Proteomes" id="UP000494365">
    <property type="component" value="Unassembled WGS sequence"/>
</dbReference>
<dbReference type="InterPro" id="IPR012924">
    <property type="entry name" value="TfuA_core"/>
</dbReference>
<evidence type="ECO:0000259" key="1">
    <source>
        <dbReference type="Pfam" id="PF07812"/>
    </source>
</evidence>
<accession>A0A6S7BXV4</accession>
<feature type="domain" description="TfuA-like core" evidence="1">
    <location>
        <begin position="51"/>
        <end position="169"/>
    </location>
</feature>
<organism evidence="2 3">
    <name type="scientific">Paraburkholderia ultramafica</name>
    <dbReference type="NCBI Taxonomy" id="1544867"/>
    <lineage>
        <taxon>Bacteria</taxon>
        <taxon>Pseudomonadati</taxon>
        <taxon>Pseudomonadota</taxon>
        <taxon>Betaproteobacteria</taxon>
        <taxon>Burkholderiales</taxon>
        <taxon>Burkholderiaceae</taxon>
        <taxon>Paraburkholderia</taxon>
    </lineage>
</organism>
<dbReference type="RefSeq" id="WP_175152621.1">
    <property type="nucleotide sequence ID" value="NZ_CADIKK010000033.1"/>
</dbReference>
<dbReference type="Pfam" id="PF07812">
    <property type="entry name" value="TfuA"/>
    <property type="match status" value="1"/>
</dbReference>
<dbReference type="EMBL" id="CADIKK010000033">
    <property type="protein sequence ID" value="CAB3802437.1"/>
    <property type="molecule type" value="Genomic_DNA"/>
</dbReference>
<keyword evidence="3" id="KW-1185">Reference proteome</keyword>
<reference evidence="2 3" key="1">
    <citation type="submission" date="2020-04" db="EMBL/GenBank/DDBJ databases">
        <authorList>
            <person name="De Canck E."/>
        </authorList>
    </citation>
    <scope>NUCLEOTIDE SEQUENCE [LARGE SCALE GENOMIC DNA]</scope>
    <source>
        <strain evidence="2 3">LMG 28614</strain>
    </source>
</reference>
<proteinExistence type="predicted"/>
<protein>
    <recommendedName>
        <fullName evidence="1">TfuA-like core domain-containing protein</fullName>
    </recommendedName>
</protein>
<evidence type="ECO:0000313" key="2">
    <source>
        <dbReference type="EMBL" id="CAB3802437.1"/>
    </source>
</evidence>